<accession>A0A9X3IY47</accession>
<dbReference type="PANTHER" id="PTHR43436:SF1">
    <property type="entry name" value="TRANSCRIPTIONAL REGULATORY PROTEIN"/>
    <property type="match status" value="1"/>
</dbReference>
<evidence type="ECO:0000256" key="4">
    <source>
        <dbReference type="SAM" id="MobiDB-lite"/>
    </source>
</evidence>
<gene>
    <name evidence="6" type="ORF">OV079_21715</name>
</gene>
<dbReference type="PANTHER" id="PTHR43436">
    <property type="entry name" value="ARAC-FAMILY TRANSCRIPTIONAL REGULATOR"/>
    <property type="match status" value="1"/>
</dbReference>
<dbReference type="SMART" id="SM00342">
    <property type="entry name" value="HTH_ARAC"/>
    <property type="match status" value="1"/>
</dbReference>
<dbReference type="Proteomes" id="UP001150924">
    <property type="component" value="Unassembled WGS sequence"/>
</dbReference>
<keyword evidence="3" id="KW-0804">Transcription</keyword>
<evidence type="ECO:0000256" key="2">
    <source>
        <dbReference type="ARBA" id="ARBA00023125"/>
    </source>
</evidence>
<dbReference type="Gene3D" id="1.10.10.60">
    <property type="entry name" value="Homeodomain-like"/>
    <property type="match status" value="1"/>
</dbReference>
<dbReference type="GO" id="GO:0003700">
    <property type="term" value="F:DNA-binding transcription factor activity"/>
    <property type="evidence" value="ECO:0007669"/>
    <property type="project" value="InterPro"/>
</dbReference>
<dbReference type="AlphaFoldDB" id="A0A9X3IY47"/>
<reference evidence="6" key="1">
    <citation type="submission" date="2022-11" db="EMBL/GenBank/DDBJ databases">
        <title>Minimal conservation of predation-associated metabolite biosynthetic gene clusters underscores biosynthetic potential of Myxococcota including descriptions for ten novel species: Archangium lansinium sp. nov., Myxococcus landrumus sp. nov., Nannocystis bai.</title>
        <authorList>
            <person name="Ahearne A."/>
            <person name="Stevens C."/>
            <person name="Phillips K."/>
        </authorList>
    </citation>
    <scope>NUCLEOTIDE SEQUENCE</scope>
    <source>
        <strain evidence="6">Na p29</strain>
    </source>
</reference>
<proteinExistence type="predicted"/>
<evidence type="ECO:0000256" key="1">
    <source>
        <dbReference type="ARBA" id="ARBA00023015"/>
    </source>
</evidence>
<dbReference type="PROSITE" id="PS00041">
    <property type="entry name" value="HTH_ARAC_FAMILY_1"/>
    <property type="match status" value="1"/>
</dbReference>
<evidence type="ECO:0000259" key="5">
    <source>
        <dbReference type="PROSITE" id="PS01124"/>
    </source>
</evidence>
<organism evidence="6 7">
    <name type="scientific">Nannocystis pusilla</name>
    <dbReference type="NCBI Taxonomy" id="889268"/>
    <lineage>
        <taxon>Bacteria</taxon>
        <taxon>Pseudomonadati</taxon>
        <taxon>Myxococcota</taxon>
        <taxon>Polyangia</taxon>
        <taxon>Nannocystales</taxon>
        <taxon>Nannocystaceae</taxon>
        <taxon>Nannocystis</taxon>
    </lineage>
</organism>
<evidence type="ECO:0000313" key="7">
    <source>
        <dbReference type="Proteomes" id="UP001150924"/>
    </source>
</evidence>
<dbReference type="Pfam" id="PF12833">
    <property type="entry name" value="HTH_18"/>
    <property type="match status" value="1"/>
</dbReference>
<evidence type="ECO:0000256" key="3">
    <source>
        <dbReference type="ARBA" id="ARBA00023163"/>
    </source>
</evidence>
<feature type="domain" description="HTH araC/xylS-type" evidence="5">
    <location>
        <begin position="191"/>
        <end position="289"/>
    </location>
</feature>
<dbReference type="Pfam" id="PF06719">
    <property type="entry name" value="AraC_N"/>
    <property type="match status" value="1"/>
</dbReference>
<dbReference type="SUPFAM" id="SSF46689">
    <property type="entry name" value="Homeodomain-like"/>
    <property type="match status" value="2"/>
</dbReference>
<keyword evidence="7" id="KW-1185">Reference proteome</keyword>
<feature type="region of interest" description="Disordered" evidence="4">
    <location>
        <begin position="18"/>
        <end position="42"/>
    </location>
</feature>
<protein>
    <submittedName>
        <fullName evidence="6">AraC family transcriptional regulator</fullName>
    </submittedName>
</protein>
<keyword evidence="2" id="KW-0238">DNA-binding</keyword>
<dbReference type="InterPro" id="IPR018060">
    <property type="entry name" value="HTH_AraC"/>
</dbReference>
<dbReference type="InterPro" id="IPR009594">
    <property type="entry name" value="Tscrpt_reg_HTH_AraC_N"/>
</dbReference>
<dbReference type="RefSeq" id="WP_267770775.1">
    <property type="nucleotide sequence ID" value="NZ_JAPNKE010000002.1"/>
</dbReference>
<evidence type="ECO:0000313" key="6">
    <source>
        <dbReference type="EMBL" id="MCY1008126.1"/>
    </source>
</evidence>
<sequence length="297" mass="32302">MDALTELRALVDRLARKGKPPSELPHLRWGRSTQTSRPNDATEESMTALIAVVLQGEKRSALGSHAFKCGAGDLLVASMKAPLPGQITRASAREPFLAVGLLLRPVLVASLLLKAPDVPLGATPLAVATGKASDELLDALRRYVRLVEEPADIPVLAEAIEREIVWRVMRGPHGAALRTIGLANSSLARISRAIDLLQARFAEPVRIAELARVAHMSEPTFNRHFRQATAMSPLQFHKLLRLQEARARLLAGGADVTSVGFAVGYQSLSQFSREYRRQFGVPPGEDAARVRGAARRR</sequence>
<keyword evidence="1" id="KW-0805">Transcription regulation</keyword>
<name>A0A9X3IY47_9BACT</name>
<dbReference type="EMBL" id="JAPNKE010000002">
    <property type="protein sequence ID" value="MCY1008126.1"/>
    <property type="molecule type" value="Genomic_DNA"/>
</dbReference>
<dbReference type="InterPro" id="IPR009057">
    <property type="entry name" value="Homeodomain-like_sf"/>
</dbReference>
<comment type="caution">
    <text evidence="6">The sequence shown here is derived from an EMBL/GenBank/DDBJ whole genome shotgun (WGS) entry which is preliminary data.</text>
</comment>
<dbReference type="PROSITE" id="PS01124">
    <property type="entry name" value="HTH_ARAC_FAMILY_2"/>
    <property type="match status" value="1"/>
</dbReference>
<dbReference type="GO" id="GO:0043565">
    <property type="term" value="F:sequence-specific DNA binding"/>
    <property type="evidence" value="ECO:0007669"/>
    <property type="project" value="InterPro"/>
</dbReference>
<dbReference type="InterPro" id="IPR018062">
    <property type="entry name" value="HTH_AraC-typ_CS"/>
</dbReference>